<gene>
    <name evidence="2" type="ORF">B193_3801</name>
</gene>
<dbReference type="AlphaFoldDB" id="K6GKL7"/>
<feature type="transmembrane region" description="Helical" evidence="1">
    <location>
        <begin position="315"/>
        <end position="339"/>
    </location>
</feature>
<sequence length="485" mass="49516">MRDSLLVVATRPQSLTVLRVETGPGLPAPTGATTFPLPAEASAEAVAETAARLVREQGLDARRVALGLDAAEATLRRLPFPFTAPGKIDLVLGPEYEPFLTTPPAETALAWSATALAAPPETVVLAAAVSRQTLVGQTIALAAAGLAPQAACLDLAGLDALLQALTPGCEAVLCVHVGAGRADFVCRLDDAPLAWRSLPLPEAADAGQQAAFLAREALLTLSPLAGRPPVGLTLILGGEAARPETAAALETSLGVPSTSLSALPGWPRLALGEALPEALALAYGLAVLAAKDPKTANFLRGDLAPAASRATLRRALLLAGGSALALAACAVGALLSMTWRLDASLARTRAETEAVVTAAAPELAPSLTTAQKLSALRGRLAERAAARRDQGTGPTGGVLEILAAIHQGLGPNGAAKARRVALDENRATIDAVADDYTTVDAVKRRLAAMPVFSGVEIRGAKNNPEKKQVEFQLDLKLAGTGQGAP</sequence>
<keyword evidence="1" id="KW-0472">Membrane</keyword>
<keyword evidence="1" id="KW-1133">Transmembrane helix</keyword>
<dbReference type="Gene3D" id="3.30.1490.300">
    <property type="match status" value="1"/>
</dbReference>
<dbReference type="EMBL" id="ALAO01000404">
    <property type="protein sequence ID" value="EKO37531.1"/>
    <property type="molecule type" value="Genomic_DNA"/>
</dbReference>
<accession>K6GKL7</accession>
<comment type="caution">
    <text evidence="2">The sequence shown here is derived from an EMBL/GenBank/DDBJ whole genome shotgun (WGS) entry which is preliminary data.</text>
</comment>
<dbReference type="Proteomes" id="UP000006272">
    <property type="component" value="Unassembled WGS sequence"/>
</dbReference>
<protein>
    <recommendedName>
        <fullName evidence="4">GspL periplasmic domain-containing protein</fullName>
    </recommendedName>
</protein>
<organism evidence="2 3">
    <name type="scientific">Solidesulfovibrio magneticus str. Maddingley MBC34</name>
    <dbReference type="NCBI Taxonomy" id="1206767"/>
    <lineage>
        <taxon>Bacteria</taxon>
        <taxon>Pseudomonadati</taxon>
        <taxon>Thermodesulfobacteriota</taxon>
        <taxon>Desulfovibrionia</taxon>
        <taxon>Desulfovibrionales</taxon>
        <taxon>Desulfovibrionaceae</taxon>
        <taxon>Solidesulfovibrio</taxon>
    </lineage>
</organism>
<keyword evidence="1" id="KW-0812">Transmembrane</keyword>
<evidence type="ECO:0000256" key="1">
    <source>
        <dbReference type="SAM" id="Phobius"/>
    </source>
</evidence>
<dbReference type="Gene3D" id="3.30.420.40">
    <property type="match status" value="2"/>
</dbReference>
<evidence type="ECO:0000313" key="2">
    <source>
        <dbReference type="EMBL" id="EKO37531.1"/>
    </source>
</evidence>
<reference evidence="2 3" key="1">
    <citation type="submission" date="2012-07" db="EMBL/GenBank/DDBJ databases">
        <title>Draft genome sequence of Desulfovibrio magneticus str. Maddingley MBC34 obtained from a metagenomic sequence of a methanogenic enrichment isolated from coal-seam formation water in Victoria, Australia.</title>
        <authorList>
            <person name="Greenfield P."/>
            <person name="Hendry P."/>
            <person name="Li D."/>
            <person name="Rosewarne C.P."/>
            <person name="Tran-Dinh N."/>
            <person name="Elbourne L.D.H."/>
            <person name="Paulsen I.T."/>
            <person name="Midgley D.J."/>
        </authorList>
    </citation>
    <scope>NUCLEOTIDE SEQUENCE [LARGE SCALE GENOMIC DNA]</scope>
    <source>
        <strain evidence="3">Maddingley MBC34</strain>
    </source>
</reference>
<name>K6GKL7_9BACT</name>
<proteinExistence type="predicted"/>
<evidence type="ECO:0000313" key="3">
    <source>
        <dbReference type="Proteomes" id="UP000006272"/>
    </source>
</evidence>
<evidence type="ECO:0008006" key="4">
    <source>
        <dbReference type="Google" id="ProtNLM"/>
    </source>
</evidence>
<dbReference type="PATRIC" id="fig|1206767.3.peg.3696"/>